<dbReference type="InterPro" id="IPR023370">
    <property type="entry name" value="TrmO-like_N"/>
</dbReference>
<dbReference type="AlphaFoldDB" id="A0A0B7MNB8"/>
<dbReference type="NCBIfam" id="TIGR00104">
    <property type="entry name" value="tRNA_TsaA"/>
    <property type="match status" value="1"/>
</dbReference>
<sequence>MSSIELVPIGIIHSPYQSPDDAPNQGRFSDQQVELEIYSDYVQGLKDIDGASHLIVLYWLHLAKRDVFQTKTPFGPDLRGVFACRSPSRPNPIAFCVAKLLHREDNRLFVQGIEAVDGSPLLDLKPYSSDLDSFTGVKIGWFKQIKEE</sequence>
<dbReference type="Gene3D" id="2.40.30.70">
    <property type="entry name" value="YaeB-like"/>
    <property type="match status" value="1"/>
</dbReference>
<evidence type="ECO:0000313" key="5">
    <source>
        <dbReference type="Proteomes" id="UP000046155"/>
    </source>
</evidence>
<reference evidence="5" key="1">
    <citation type="submission" date="2015-01" db="EMBL/GenBank/DDBJ databases">
        <authorList>
            <person name="Manzoor Shahid"/>
            <person name="Zubair Saima"/>
        </authorList>
    </citation>
    <scope>NUCLEOTIDE SEQUENCE [LARGE SCALE GENOMIC DNA]</scope>
    <source>
        <strain evidence="5">Sp3</strain>
    </source>
</reference>
<comment type="similarity">
    <text evidence="2">Belongs to the tRNA methyltransferase O family.</text>
</comment>
<dbReference type="PROSITE" id="PS01318">
    <property type="entry name" value="TSAA_1"/>
    <property type="match status" value="1"/>
</dbReference>
<evidence type="ECO:0000256" key="1">
    <source>
        <dbReference type="ARBA" id="ARBA00022691"/>
    </source>
</evidence>
<keyword evidence="1" id="KW-0949">S-adenosyl-L-methionine</keyword>
<dbReference type="PANTHER" id="PTHR12818:SF0">
    <property type="entry name" value="TRNA (ADENINE(37)-N6)-METHYLTRANSFERASE"/>
    <property type="match status" value="1"/>
</dbReference>
<dbReference type="InterPro" id="IPR036413">
    <property type="entry name" value="YaeB-like_sf"/>
</dbReference>
<proteinExistence type="inferred from homology"/>
<dbReference type="PANTHER" id="PTHR12818">
    <property type="entry name" value="TRNA (ADENINE(37)-N6)-METHYLTRANSFERASE"/>
    <property type="match status" value="1"/>
</dbReference>
<accession>A0A0B7MNB8</accession>
<evidence type="ECO:0000259" key="3">
    <source>
        <dbReference type="PROSITE" id="PS51668"/>
    </source>
</evidence>
<evidence type="ECO:0000256" key="2">
    <source>
        <dbReference type="ARBA" id="ARBA00033753"/>
    </source>
</evidence>
<dbReference type="SUPFAM" id="SSF118196">
    <property type="entry name" value="YaeB-like"/>
    <property type="match status" value="1"/>
</dbReference>
<dbReference type="Proteomes" id="UP000046155">
    <property type="component" value="Unassembled WGS sequence"/>
</dbReference>
<dbReference type="InterPro" id="IPR040372">
    <property type="entry name" value="YaeB-like"/>
</dbReference>
<protein>
    <recommendedName>
        <fullName evidence="3">TsaA-like domain-containing protein</fullName>
    </recommendedName>
</protein>
<feature type="domain" description="TsaA-like" evidence="3">
    <location>
        <begin position="6"/>
        <end position="136"/>
    </location>
</feature>
<dbReference type="Pfam" id="PF01980">
    <property type="entry name" value="TrmO_N"/>
    <property type="match status" value="1"/>
</dbReference>
<name>A0A0B7MNB8_9FIRM</name>
<dbReference type="InterPro" id="IPR023368">
    <property type="entry name" value="UPF0066_cons_site"/>
</dbReference>
<evidence type="ECO:0000313" key="4">
    <source>
        <dbReference type="EMBL" id="CEO89713.1"/>
    </source>
</evidence>
<gene>
    <name evidence="4" type="ORF">SSCH_580010</name>
</gene>
<dbReference type="CDD" id="cd09281">
    <property type="entry name" value="UPF0066"/>
    <property type="match status" value="1"/>
</dbReference>
<dbReference type="InterPro" id="IPR036414">
    <property type="entry name" value="YaeB_N_sf"/>
</dbReference>
<dbReference type="PROSITE" id="PS51668">
    <property type="entry name" value="TSAA_2"/>
    <property type="match status" value="1"/>
</dbReference>
<dbReference type="EMBL" id="CDRZ01000256">
    <property type="protein sequence ID" value="CEO89713.1"/>
    <property type="molecule type" value="Genomic_DNA"/>
</dbReference>
<organism evidence="4 5">
    <name type="scientific">Syntrophaceticus schinkii</name>
    <dbReference type="NCBI Taxonomy" id="499207"/>
    <lineage>
        <taxon>Bacteria</taxon>
        <taxon>Bacillati</taxon>
        <taxon>Bacillota</taxon>
        <taxon>Clostridia</taxon>
        <taxon>Thermoanaerobacterales</taxon>
        <taxon>Thermoanaerobacterales Family III. Incertae Sedis</taxon>
        <taxon>Syntrophaceticus</taxon>
    </lineage>
</organism>
<keyword evidence="5" id="KW-1185">Reference proteome</keyword>